<dbReference type="EMBL" id="BPLR01009496">
    <property type="protein sequence ID" value="GIY32363.1"/>
    <property type="molecule type" value="Genomic_DNA"/>
</dbReference>
<sequence length="94" mass="11216">MTNFFLEITPYRKKLVTFKKQMKNLVGKKQDWYKHYTDKTRQSTPQLKTDDSVRVTLNPVRQTERGKFLNLIPQCDGLWRDGVTTVSYIAHYFI</sequence>
<dbReference type="AlphaFoldDB" id="A0AAV4SD12"/>
<evidence type="ECO:0000313" key="2">
    <source>
        <dbReference type="Proteomes" id="UP001054945"/>
    </source>
</evidence>
<keyword evidence="2" id="KW-1185">Reference proteome</keyword>
<dbReference type="Proteomes" id="UP001054945">
    <property type="component" value="Unassembled WGS sequence"/>
</dbReference>
<evidence type="ECO:0000313" key="1">
    <source>
        <dbReference type="EMBL" id="GIY32363.1"/>
    </source>
</evidence>
<organism evidence="1 2">
    <name type="scientific">Caerostris extrusa</name>
    <name type="common">Bark spider</name>
    <name type="synonym">Caerostris bankana</name>
    <dbReference type="NCBI Taxonomy" id="172846"/>
    <lineage>
        <taxon>Eukaryota</taxon>
        <taxon>Metazoa</taxon>
        <taxon>Ecdysozoa</taxon>
        <taxon>Arthropoda</taxon>
        <taxon>Chelicerata</taxon>
        <taxon>Arachnida</taxon>
        <taxon>Araneae</taxon>
        <taxon>Araneomorphae</taxon>
        <taxon>Entelegynae</taxon>
        <taxon>Araneoidea</taxon>
        <taxon>Araneidae</taxon>
        <taxon>Caerostris</taxon>
    </lineage>
</organism>
<accession>A0AAV4SD12</accession>
<comment type="caution">
    <text evidence="1">The sequence shown here is derived from an EMBL/GenBank/DDBJ whole genome shotgun (WGS) entry which is preliminary data.</text>
</comment>
<proteinExistence type="predicted"/>
<protein>
    <submittedName>
        <fullName evidence="1">Uncharacterized protein</fullName>
    </submittedName>
</protein>
<reference evidence="1 2" key="1">
    <citation type="submission" date="2021-06" db="EMBL/GenBank/DDBJ databases">
        <title>Caerostris extrusa draft genome.</title>
        <authorList>
            <person name="Kono N."/>
            <person name="Arakawa K."/>
        </authorList>
    </citation>
    <scope>NUCLEOTIDE SEQUENCE [LARGE SCALE GENOMIC DNA]</scope>
</reference>
<name>A0AAV4SD12_CAEEX</name>
<gene>
    <name evidence="1" type="ORF">CEXT_691661</name>
</gene>